<evidence type="ECO:0000313" key="6">
    <source>
        <dbReference type="EMBL" id="AKU09374.1"/>
    </source>
</evidence>
<accession>A0A0K1IY44</accession>
<dbReference type="InterPro" id="IPR036388">
    <property type="entry name" value="WH-like_DNA-bd_sf"/>
</dbReference>
<dbReference type="RefSeq" id="WP_050460144.1">
    <property type="nucleotide sequence ID" value="NZ_CP011948.1"/>
</dbReference>
<dbReference type="PANTHER" id="PTHR30136:SF35">
    <property type="entry name" value="HTH-TYPE TRANSCRIPTIONAL REGULATOR RV1719"/>
    <property type="match status" value="1"/>
</dbReference>
<dbReference type="AlphaFoldDB" id="A0A0K1IY44"/>
<dbReference type="GO" id="GO:0003677">
    <property type="term" value="F:DNA binding"/>
    <property type="evidence" value="ECO:0007669"/>
    <property type="project" value="UniProtKB-KW"/>
</dbReference>
<sequence length="255" mass="28330">MTDDTQLLTTTDTSLAVIDALVQLDGATASEVGAELGMSESTVYKHLHTLSEHGYVVSHRGEYELGGRWYHLGMYVRNRSKVYELAGKYVTDLSERSNEESDFGVEENGRIVTFYNSVGSSASPSSRLNNYEYMHATAIGKAILARLPESRVDSIIDRWGLPELTEHTITSRAALDEELTRVREQGYAINDRESIPGKRVTGVVAEDPSGGIIGGFTISGPEYRTEDADLHRTFPDILRRVVSNFEHELESQELV</sequence>
<dbReference type="InterPro" id="IPR029016">
    <property type="entry name" value="GAF-like_dom_sf"/>
</dbReference>
<evidence type="ECO:0000259" key="5">
    <source>
        <dbReference type="PROSITE" id="PS51078"/>
    </source>
</evidence>
<name>A0A0K1IY44_HALGI</name>
<feature type="domain" description="HTH iclR-type" evidence="4">
    <location>
        <begin position="8"/>
        <end position="67"/>
    </location>
</feature>
<dbReference type="EMBL" id="CP011948">
    <property type="protein sequence ID" value="AKU09374.1"/>
    <property type="molecule type" value="Genomic_DNA"/>
</dbReference>
<dbReference type="PROSITE" id="PS51078">
    <property type="entry name" value="ICLR_ED"/>
    <property type="match status" value="1"/>
</dbReference>
<dbReference type="PROSITE" id="PS51077">
    <property type="entry name" value="HTH_ICLR"/>
    <property type="match status" value="1"/>
</dbReference>
<dbReference type="SMART" id="SM00346">
    <property type="entry name" value="HTH_ICLR"/>
    <property type="match status" value="1"/>
</dbReference>
<organism evidence="6 7">
    <name type="scientific">Haloferax gibbonsii</name>
    <dbReference type="NCBI Taxonomy" id="35746"/>
    <lineage>
        <taxon>Archaea</taxon>
        <taxon>Methanobacteriati</taxon>
        <taxon>Methanobacteriota</taxon>
        <taxon>Stenosarchaea group</taxon>
        <taxon>Halobacteria</taxon>
        <taxon>Halobacteriales</taxon>
        <taxon>Haloferacaceae</taxon>
        <taxon>Haloferax</taxon>
    </lineage>
</organism>
<proteinExistence type="predicted"/>
<evidence type="ECO:0000256" key="3">
    <source>
        <dbReference type="ARBA" id="ARBA00023163"/>
    </source>
</evidence>
<evidence type="ECO:0000313" key="7">
    <source>
        <dbReference type="Proteomes" id="UP000066124"/>
    </source>
</evidence>
<feature type="domain" description="IclR-ED" evidence="5">
    <location>
        <begin position="68"/>
        <end position="251"/>
    </location>
</feature>
<keyword evidence="3" id="KW-0804">Transcription</keyword>
<dbReference type="KEGG" id="hgi:ABY42_16390"/>
<evidence type="ECO:0000256" key="1">
    <source>
        <dbReference type="ARBA" id="ARBA00023015"/>
    </source>
</evidence>
<dbReference type="SUPFAM" id="SSF46785">
    <property type="entry name" value="Winged helix' DNA-binding domain"/>
    <property type="match status" value="1"/>
</dbReference>
<geneLocation type="plasmid" evidence="6 7">
    <name>pHG1</name>
</geneLocation>
<dbReference type="Pfam" id="PF09339">
    <property type="entry name" value="HTH_IclR"/>
    <property type="match status" value="1"/>
</dbReference>
<keyword evidence="2" id="KW-0238">DNA-binding</keyword>
<dbReference type="InterPro" id="IPR036390">
    <property type="entry name" value="WH_DNA-bd_sf"/>
</dbReference>
<dbReference type="GeneID" id="25247563"/>
<dbReference type="GO" id="GO:0003700">
    <property type="term" value="F:DNA-binding transcription factor activity"/>
    <property type="evidence" value="ECO:0007669"/>
    <property type="project" value="TreeGrafter"/>
</dbReference>
<dbReference type="CDD" id="cd00090">
    <property type="entry name" value="HTH_ARSR"/>
    <property type="match status" value="1"/>
</dbReference>
<dbReference type="Gene3D" id="1.10.10.10">
    <property type="entry name" value="Winged helix-like DNA-binding domain superfamily/Winged helix DNA-binding domain"/>
    <property type="match status" value="1"/>
</dbReference>
<keyword evidence="6" id="KW-0614">Plasmid</keyword>
<reference evidence="7" key="1">
    <citation type="journal article" date="2015" name="J. Biotechnol.">
        <title>Complete genome sequence of Haloferax gibbonsii strain ARA6, a potential producer of polyhydroxyalkanoates and halocins isolated from Araruama, Rio de Janeiro, Brasil.</title>
        <authorList>
            <person name="Pinto L.H."/>
            <person name="D'Alincourt Carvalho-Assef A.P."/>
            <person name="Vieira R.P."/>
            <person name="Clementino M.M."/>
            <person name="Albano R.M."/>
        </authorList>
    </citation>
    <scope>NUCLEOTIDE SEQUENCE [LARGE SCALE GENOMIC DNA]</scope>
    <source>
        <strain evidence="7">ARA6</strain>
        <plasmid evidence="7">Plasmid pHG1</plasmid>
    </source>
</reference>
<gene>
    <name evidence="6" type="ORF">ABY42_16390</name>
</gene>
<dbReference type="Proteomes" id="UP000066124">
    <property type="component" value="Plasmid pHG1"/>
</dbReference>
<keyword evidence="1" id="KW-0805">Transcription regulation</keyword>
<dbReference type="SUPFAM" id="SSF55781">
    <property type="entry name" value="GAF domain-like"/>
    <property type="match status" value="1"/>
</dbReference>
<dbReference type="Gene3D" id="3.30.450.40">
    <property type="match status" value="1"/>
</dbReference>
<dbReference type="InterPro" id="IPR050707">
    <property type="entry name" value="HTH_MetabolicPath_Reg"/>
</dbReference>
<protein>
    <submittedName>
        <fullName evidence="6">IclR family transcriptional regulator</fullName>
    </submittedName>
</protein>
<dbReference type="PATRIC" id="fig|35746.4.peg.3554"/>
<dbReference type="InterPro" id="IPR014757">
    <property type="entry name" value="Tscrpt_reg_IclR_C"/>
</dbReference>
<dbReference type="PANTHER" id="PTHR30136">
    <property type="entry name" value="HELIX-TURN-HELIX TRANSCRIPTIONAL REGULATOR, ICLR FAMILY"/>
    <property type="match status" value="1"/>
</dbReference>
<dbReference type="InterPro" id="IPR011991">
    <property type="entry name" value="ArsR-like_HTH"/>
</dbReference>
<evidence type="ECO:0000259" key="4">
    <source>
        <dbReference type="PROSITE" id="PS51077"/>
    </source>
</evidence>
<dbReference type="GO" id="GO:0045892">
    <property type="term" value="P:negative regulation of DNA-templated transcription"/>
    <property type="evidence" value="ECO:0007669"/>
    <property type="project" value="TreeGrafter"/>
</dbReference>
<dbReference type="InterPro" id="IPR005471">
    <property type="entry name" value="Tscrpt_reg_IclR_N"/>
</dbReference>
<dbReference type="Pfam" id="PF01614">
    <property type="entry name" value="IclR_C"/>
    <property type="match status" value="1"/>
</dbReference>
<evidence type="ECO:0000256" key="2">
    <source>
        <dbReference type="ARBA" id="ARBA00023125"/>
    </source>
</evidence>